<sequence>METGLARPPLPSYTAITPATRAPERNEPAAKTDLPASNTVTPAAQGGGSARASNDRNGGSQQYPDPRELSNTGRKLEHKIIVDQESNSIIYQSTDSLSGEVVRQIPSEVLRKLRAYAKTITDQANGNTPRKGVERTV</sequence>
<organism evidence="2 3">
    <name type="scientific">Roseibium aggregatum</name>
    <dbReference type="NCBI Taxonomy" id="187304"/>
    <lineage>
        <taxon>Bacteria</taxon>
        <taxon>Pseudomonadati</taxon>
        <taxon>Pseudomonadota</taxon>
        <taxon>Alphaproteobacteria</taxon>
        <taxon>Hyphomicrobiales</taxon>
        <taxon>Stappiaceae</taxon>
        <taxon>Roseibium</taxon>
    </lineage>
</organism>
<dbReference type="EMBL" id="JABFCZ010000018">
    <property type="protein sequence ID" value="MBD1547822.1"/>
    <property type="molecule type" value="Genomic_DNA"/>
</dbReference>
<dbReference type="AlphaFoldDB" id="A0A926S7R5"/>
<feature type="region of interest" description="Disordered" evidence="1">
    <location>
        <begin position="1"/>
        <end position="77"/>
    </location>
</feature>
<feature type="compositionally biased region" description="Polar residues" evidence="1">
    <location>
        <begin position="51"/>
        <end position="73"/>
    </location>
</feature>
<dbReference type="Proteomes" id="UP000598467">
    <property type="component" value="Unassembled WGS sequence"/>
</dbReference>
<evidence type="ECO:0000313" key="3">
    <source>
        <dbReference type="Proteomes" id="UP000598467"/>
    </source>
</evidence>
<proteinExistence type="predicted"/>
<evidence type="ECO:0008006" key="4">
    <source>
        <dbReference type="Google" id="ProtNLM"/>
    </source>
</evidence>
<accession>A0A926S7R5</accession>
<comment type="caution">
    <text evidence="2">The sequence shown here is derived from an EMBL/GenBank/DDBJ whole genome shotgun (WGS) entry which is preliminary data.</text>
</comment>
<dbReference type="RefSeq" id="WP_190292585.1">
    <property type="nucleotide sequence ID" value="NZ_JABFCZ010000018.1"/>
</dbReference>
<dbReference type="Gene3D" id="3.30.160.170">
    <property type="entry name" value="FlaG-like"/>
    <property type="match status" value="1"/>
</dbReference>
<dbReference type="SUPFAM" id="SSF160214">
    <property type="entry name" value="FlaG-like"/>
    <property type="match status" value="1"/>
</dbReference>
<evidence type="ECO:0000313" key="2">
    <source>
        <dbReference type="EMBL" id="MBD1547822.1"/>
    </source>
</evidence>
<gene>
    <name evidence="2" type="ORF">HK439_16260</name>
</gene>
<reference evidence="2" key="1">
    <citation type="submission" date="2020-05" db="EMBL/GenBank/DDBJ databases">
        <title>Identification of trans-AT polyketide cluster in two marine bacteria, producers of a novel glutaramide-containing polyketide sesbanimide D and analogs.</title>
        <authorList>
            <person name="Kacar D."/>
            <person name="Rodriguez P."/>
            <person name="Canedo L."/>
            <person name="Gonzalez E."/>
            <person name="Galan B."/>
            <person name="De La Calle F."/>
            <person name="Garcia J.L."/>
        </authorList>
    </citation>
    <scope>NUCLEOTIDE SEQUENCE</scope>
    <source>
        <strain evidence="2">PHM038</strain>
    </source>
</reference>
<dbReference type="InterPro" id="IPR035924">
    <property type="entry name" value="FlaG-like_sf"/>
</dbReference>
<name>A0A926S7R5_9HYPH</name>
<protein>
    <recommendedName>
        <fullName evidence="4">Flagellar protein FlaG</fullName>
    </recommendedName>
</protein>
<evidence type="ECO:0000256" key="1">
    <source>
        <dbReference type="SAM" id="MobiDB-lite"/>
    </source>
</evidence>